<dbReference type="RefSeq" id="XP_011630097.1">
    <property type="nucleotide sequence ID" value="XM_011631795.1"/>
</dbReference>
<dbReference type="GeneID" id="105422433"/>
<gene>
    <name evidence="2" type="primary">LOC105422433</name>
</gene>
<name>A0A6I9VR86_9HYME</name>
<sequence>MPMFVHDDFRGPPPLARLLIGKVPVEVGPHIKYLGLTLDGQWGFRRHFDLLAPRVKAVANRLNRLLPNLGGPSAKVRRLYANTVHSVALYGSPIWVQHLAEDDKSLRQMRQAQRRIALRLAQAYRTVSHAAVAAGTPPIDLLAFGHAEVYRRVRQLRSQGAPLTNRAVERVRQEVRRRIVER</sequence>
<organism evidence="1 2">
    <name type="scientific">Pogonomyrmex barbatus</name>
    <name type="common">red harvester ant</name>
    <dbReference type="NCBI Taxonomy" id="144034"/>
    <lineage>
        <taxon>Eukaryota</taxon>
        <taxon>Metazoa</taxon>
        <taxon>Ecdysozoa</taxon>
        <taxon>Arthropoda</taxon>
        <taxon>Hexapoda</taxon>
        <taxon>Insecta</taxon>
        <taxon>Pterygota</taxon>
        <taxon>Neoptera</taxon>
        <taxon>Endopterygota</taxon>
        <taxon>Hymenoptera</taxon>
        <taxon>Apocrita</taxon>
        <taxon>Aculeata</taxon>
        <taxon>Formicoidea</taxon>
        <taxon>Formicidae</taxon>
        <taxon>Myrmicinae</taxon>
        <taxon>Pogonomyrmex</taxon>
    </lineage>
</organism>
<proteinExistence type="predicted"/>
<evidence type="ECO:0000313" key="1">
    <source>
        <dbReference type="Proteomes" id="UP000504615"/>
    </source>
</evidence>
<evidence type="ECO:0000313" key="2">
    <source>
        <dbReference type="RefSeq" id="XP_011630097.1"/>
    </source>
</evidence>
<keyword evidence="1" id="KW-1185">Reference proteome</keyword>
<protein>
    <submittedName>
        <fullName evidence="2">Uncharacterized protein LOC105422433</fullName>
    </submittedName>
</protein>
<dbReference type="KEGG" id="pbar:105422433"/>
<reference evidence="2" key="1">
    <citation type="submission" date="2025-08" db="UniProtKB">
        <authorList>
            <consortium name="RefSeq"/>
        </authorList>
    </citation>
    <scope>IDENTIFICATION</scope>
</reference>
<accession>A0A6I9VR86</accession>
<dbReference type="AlphaFoldDB" id="A0A6I9VR86"/>
<dbReference type="Proteomes" id="UP000504615">
    <property type="component" value="Unplaced"/>
</dbReference>
<dbReference type="OrthoDB" id="7698238at2759"/>